<dbReference type="Proteomes" id="UP000252015">
    <property type="component" value="Unassembled WGS sequence"/>
</dbReference>
<protein>
    <recommendedName>
        <fullName evidence="3">DUF4190 domain-containing protein</fullName>
    </recommendedName>
</protein>
<feature type="transmembrane region" description="Helical" evidence="2">
    <location>
        <begin position="142"/>
        <end position="169"/>
    </location>
</feature>
<name>A0A375YZB0_MYCSH</name>
<feature type="region of interest" description="Disordered" evidence="1">
    <location>
        <begin position="1"/>
        <end position="45"/>
    </location>
</feature>
<dbReference type="STRING" id="29313.BHQ16_07910"/>
<dbReference type="AlphaFoldDB" id="A0A375YZB0"/>
<feature type="domain" description="DUF4190" evidence="3">
    <location>
        <begin position="94"/>
        <end position="160"/>
    </location>
</feature>
<gene>
    <name evidence="4" type="ORF">MSP7336_02444</name>
</gene>
<dbReference type="Pfam" id="PF13828">
    <property type="entry name" value="DUF4190"/>
    <property type="match status" value="1"/>
</dbReference>
<keyword evidence="5" id="KW-1185">Reference proteome</keyword>
<reference evidence="4 5" key="1">
    <citation type="submission" date="2018-05" db="EMBL/GenBank/DDBJ databases">
        <authorList>
            <consortium name="IHU Genomes"/>
        </authorList>
    </citation>
    <scope>NUCLEOTIDE SEQUENCE [LARGE SCALE GENOMIC DNA]</scope>
    <source>
        <strain evidence="4 5">P7336</strain>
    </source>
</reference>
<keyword evidence="2" id="KW-0812">Transmembrane</keyword>
<accession>A0A375YZB0</accession>
<proteinExistence type="predicted"/>
<organism evidence="4 5">
    <name type="scientific">Mycobacterium shimoidei</name>
    <dbReference type="NCBI Taxonomy" id="29313"/>
    <lineage>
        <taxon>Bacteria</taxon>
        <taxon>Bacillati</taxon>
        <taxon>Actinomycetota</taxon>
        <taxon>Actinomycetes</taxon>
        <taxon>Mycobacteriales</taxon>
        <taxon>Mycobacteriaceae</taxon>
        <taxon>Mycobacterium</taxon>
    </lineage>
</organism>
<keyword evidence="2" id="KW-0472">Membrane</keyword>
<dbReference type="EMBL" id="UEGW01000001">
    <property type="protein sequence ID" value="SRX94196.1"/>
    <property type="molecule type" value="Genomic_DNA"/>
</dbReference>
<evidence type="ECO:0000256" key="1">
    <source>
        <dbReference type="SAM" id="MobiDB-lite"/>
    </source>
</evidence>
<dbReference type="RefSeq" id="WP_113963787.1">
    <property type="nucleotide sequence ID" value="NZ_UEGW01000001.1"/>
</dbReference>
<keyword evidence="2" id="KW-1133">Transmembrane helix</keyword>
<sequence>MAGPDQPFHNPGGEQYPRWDNPPAPVDPPAPLDYPDYPPPQPPYGYPAGPYPGSGGYPAYPGYGGHGGYGGYGGYGYADPYNPYRPPPAGTNSMAIASLMTSIMGFPLVFLCYIGVAGWIAGIVFGIVALNQISETSQPGRGLAIAGISIGAVALVLSVMAWIIFVLIIRTAT</sequence>
<feature type="transmembrane region" description="Helical" evidence="2">
    <location>
        <begin position="108"/>
        <end position="130"/>
    </location>
</feature>
<evidence type="ECO:0000256" key="2">
    <source>
        <dbReference type="SAM" id="Phobius"/>
    </source>
</evidence>
<feature type="compositionally biased region" description="Pro residues" evidence="1">
    <location>
        <begin position="20"/>
        <end position="45"/>
    </location>
</feature>
<evidence type="ECO:0000313" key="4">
    <source>
        <dbReference type="EMBL" id="SRX94196.1"/>
    </source>
</evidence>
<evidence type="ECO:0000313" key="5">
    <source>
        <dbReference type="Proteomes" id="UP000252015"/>
    </source>
</evidence>
<evidence type="ECO:0000259" key="3">
    <source>
        <dbReference type="Pfam" id="PF13828"/>
    </source>
</evidence>
<dbReference type="InterPro" id="IPR025241">
    <property type="entry name" value="DUF4190"/>
</dbReference>